<comment type="caution">
    <text evidence="2">The sequence shown here is derived from an EMBL/GenBank/DDBJ whole genome shotgun (WGS) entry which is preliminary data.</text>
</comment>
<sequence length="116" mass="12598">MVVVRVQANQPQNLNELSRDPENVNDSISPIFNKEKEQKRLQTAQMIGEIGVQLGDIARTQGAIIATRKANEGMASLSTSDRARAKSESPPSPNADGLSNAKRIGKGTRCRLRKGD</sequence>
<dbReference type="EMBL" id="JAOBTT010000002">
    <property type="protein sequence ID" value="MDZ7280254.1"/>
    <property type="molecule type" value="Genomic_DNA"/>
</dbReference>
<feature type="compositionally biased region" description="Polar residues" evidence="1">
    <location>
        <begin position="7"/>
        <end position="16"/>
    </location>
</feature>
<name>A0ABU5LJZ3_9GAMM</name>
<dbReference type="RefSeq" id="WP_322544143.1">
    <property type="nucleotide sequence ID" value="NZ_JAOBTT010000002.1"/>
</dbReference>
<organism evidence="2 3">
    <name type="scientific">Pantoea eucrina</name>
    <dbReference type="NCBI Taxonomy" id="472693"/>
    <lineage>
        <taxon>Bacteria</taxon>
        <taxon>Pseudomonadati</taxon>
        <taxon>Pseudomonadota</taxon>
        <taxon>Gammaproteobacteria</taxon>
        <taxon>Enterobacterales</taxon>
        <taxon>Erwiniaceae</taxon>
        <taxon>Pantoea</taxon>
    </lineage>
</organism>
<reference evidence="3" key="1">
    <citation type="submission" date="2023-07" db="EMBL/GenBank/DDBJ databases">
        <title>Structural and functional analysis of rice phyllospheric bacteria for their antimicrobial properties and defense elicitation against blast disease.</title>
        <authorList>
            <person name="Sahu K.P."/>
            <person name="Asharani P."/>
            <person name="Kumar M."/>
            <person name="Reddy B."/>
            <person name="Kumar A."/>
        </authorList>
    </citation>
    <scope>NUCLEOTIDE SEQUENCE [LARGE SCALE GENOMIC DNA]</scope>
    <source>
        <strain evidence="3">OsEp_Plm_30P10</strain>
    </source>
</reference>
<dbReference type="Proteomes" id="UP001288620">
    <property type="component" value="Unassembled WGS sequence"/>
</dbReference>
<gene>
    <name evidence="2" type="ORF">N4G40_18530</name>
</gene>
<evidence type="ECO:0000313" key="3">
    <source>
        <dbReference type="Proteomes" id="UP001288620"/>
    </source>
</evidence>
<proteinExistence type="predicted"/>
<feature type="region of interest" description="Disordered" evidence="1">
    <location>
        <begin position="70"/>
        <end position="116"/>
    </location>
</feature>
<feature type="region of interest" description="Disordered" evidence="1">
    <location>
        <begin position="7"/>
        <end position="26"/>
    </location>
</feature>
<feature type="compositionally biased region" description="Basic residues" evidence="1">
    <location>
        <begin position="103"/>
        <end position="116"/>
    </location>
</feature>
<accession>A0ABU5LJZ3</accession>
<evidence type="ECO:0000256" key="1">
    <source>
        <dbReference type="SAM" id="MobiDB-lite"/>
    </source>
</evidence>
<keyword evidence="3" id="KW-1185">Reference proteome</keyword>
<evidence type="ECO:0000313" key="2">
    <source>
        <dbReference type="EMBL" id="MDZ7280254.1"/>
    </source>
</evidence>
<protein>
    <submittedName>
        <fullName evidence="2">Uncharacterized protein</fullName>
    </submittedName>
</protein>